<dbReference type="InterPro" id="IPR056823">
    <property type="entry name" value="TEN-like_YD-shell"/>
</dbReference>
<dbReference type="Proteomes" id="UP001189225">
    <property type="component" value="Unassembled WGS sequence"/>
</dbReference>
<dbReference type="PANTHER" id="PTHR32305">
    <property type="match status" value="1"/>
</dbReference>
<keyword evidence="1" id="KW-0677">Repeat</keyword>
<dbReference type="Gene3D" id="2.180.10.10">
    <property type="entry name" value="RHS repeat-associated core"/>
    <property type="match status" value="2"/>
</dbReference>
<feature type="domain" description="Teneurin-like YD-shell" evidence="3">
    <location>
        <begin position="158"/>
        <end position="325"/>
    </location>
</feature>
<evidence type="ECO:0000313" key="5">
    <source>
        <dbReference type="Proteomes" id="UP001189225"/>
    </source>
</evidence>
<dbReference type="InterPro" id="IPR031325">
    <property type="entry name" value="RHS_repeat"/>
</dbReference>
<comment type="caution">
    <text evidence="4">The sequence shown here is derived from an EMBL/GenBank/DDBJ whole genome shotgun (WGS) entry which is preliminary data.</text>
</comment>
<dbReference type="AlphaFoldDB" id="A0AB72XC72"/>
<dbReference type="EMBL" id="CATWHI010000011">
    <property type="protein sequence ID" value="CAJ0744836.1"/>
    <property type="molecule type" value="Genomic_DNA"/>
</dbReference>
<feature type="region of interest" description="Disordered" evidence="2">
    <location>
        <begin position="448"/>
        <end position="469"/>
    </location>
</feature>
<dbReference type="InterPro" id="IPR006530">
    <property type="entry name" value="YD"/>
</dbReference>
<dbReference type="SUPFAM" id="SSF63829">
    <property type="entry name" value="Calcium-dependent phosphotriesterase"/>
    <property type="match status" value="1"/>
</dbReference>
<dbReference type="PANTHER" id="PTHR32305:SF15">
    <property type="entry name" value="PROTEIN RHSA-RELATED"/>
    <property type="match status" value="1"/>
</dbReference>
<proteinExistence type="predicted"/>
<dbReference type="Pfam" id="PF05593">
    <property type="entry name" value="RHS_repeat"/>
    <property type="match status" value="3"/>
</dbReference>
<protein>
    <recommendedName>
        <fullName evidence="3">Teneurin-like YD-shell domain-containing protein</fullName>
    </recommendedName>
</protein>
<feature type="compositionally biased region" description="Polar residues" evidence="2">
    <location>
        <begin position="448"/>
        <end position="458"/>
    </location>
</feature>
<evidence type="ECO:0000256" key="1">
    <source>
        <dbReference type="ARBA" id="ARBA00022737"/>
    </source>
</evidence>
<name>A0AB72XC72_9RALS</name>
<keyword evidence="5" id="KW-1185">Reference proteome</keyword>
<organism evidence="4 5">
    <name type="scientific">Ralstonia edaphi</name>
    <dbReference type="NCBI Taxonomy" id="3058599"/>
    <lineage>
        <taxon>Bacteria</taxon>
        <taxon>Pseudomonadati</taxon>
        <taxon>Pseudomonadota</taxon>
        <taxon>Betaproteobacteria</taxon>
        <taxon>Burkholderiales</taxon>
        <taxon>Burkholderiaceae</taxon>
        <taxon>Ralstonia</taxon>
    </lineage>
</organism>
<sequence length="664" mass="70732">MGATPWVYAGTGAVRLSLPYWASAECYGINNNFPTPAGQGTADLRLNPMQCANGYASQPDGSCAPTRPPVQICSAGNPVISGVGTTVAIDRNNNGSSELPTSFAYRSYSVYGTGNGAGQWTLNWQRSLDVSLASYDVPWIVGLRDDGSVFAFRQNGTTWTAAGTQDALVSVTDANGKVANWQYTMADTGSVETYDATGKLLSVREQNGRTTTLAYNTGGRLATVTAPTGRTLGVAYDGGGRIASLKAPDGAVTSYAYNGAGMLSTVTSPDGSLRQYVYEDGRFPTALTGVIDENGNRYATYAYDDQARAVSSSHAGGADAYQFQYGADYQTTVTDPTGKTSVYSFLKQNGVLLPTSISAPCGLCGSTRQSSEYDSNNNLIRETDYLGNVTTHAYDSQKREIQRVEGAGTPGARTVTTEWHPTWNLQTRVASPTKLEVYGYDSNGNLTSYGETPTSDSNGGQGFSATAAGPTRTTTWTYTADGQVASRSGPRTDVNDGTTYVYRTADDTNTPPQYRKGDLYQIVDALGYTTTINQYDPNGRPLQMTDANGGVTTFAYSNRGWLTSQTVTPASGTAQTTNYSYDAVGQLTKVALPDGSSVRFTYDAAHRMTGATDSLGNSIMYTLDVMGNRTQEHSKDPGGNLARQITRVFDSMNRPLKVTIGATQ</sequence>
<evidence type="ECO:0000259" key="3">
    <source>
        <dbReference type="Pfam" id="PF25023"/>
    </source>
</evidence>
<dbReference type="NCBIfam" id="TIGR01643">
    <property type="entry name" value="YD_repeat_2x"/>
    <property type="match status" value="4"/>
</dbReference>
<evidence type="ECO:0000313" key="4">
    <source>
        <dbReference type="EMBL" id="CAJ0744836.1"/>
    </source>
</evidence>
<reference evidence="4 5" key="1">
    <citation type="submission" date="2023-07" db="EMBL/GenBank/DDBJ databases">
        <authorList>
            <person name="Peeters C."/>
        </authorList>
    </citation>
    <scope>NUCLEOTIDE SEQUENCE [LARGE SCALE GENOMIC DNA]</scope>
    <source>
        <strain evidence="4 5">R-16034</strain>
    </source>
</reference>
<dbReference type="InterPro" id="IPR050708">
    <property type="entry name" value="T6SS_VgrG/RHS"/>
</dbReference>
<accession>A0AB72XC72</accession>
<dbReference type="Pfam" id="PF25023">
    <property type="entry name" value="TEN_YD-shell"/>
    <property type="match status" value="1"/>
</dbReference>
<evidence type="ECO:0000256" key="2">
    <source>
        <dbReference type="SAM" id="MobiDB-lite"/>
    </source>
</evidence>
<gene>
    <name evidence="4" type="ORF">R16034_04863</name>
</gene>